<reference evidence="4 5" key="1">
    <citation type="submission" date="2019-04" db="EMBL/GenBank/DDBJ databases">
        <authorList>
            <person name="Li M."/>
        </authorList>
    </citation>
    <scope>NUCLEOTIDE SEQUENCE [LARGE SCALE GENOMIC DNA]</scope>
    <source>
        <strain evidence="4 5">LAM1902</strain>
    </source>
</reference>
<feature type="signal peptide" evidence="1">
    <location>
        <begin position="1"/>
        <end position="22"/>
    </location>
</feature>
<evidence type="ECO:0000313" key="5">
    <source>
        <dbReference type="Proteomes" id="UP000306635"/>
    </source>
</evidence>
<feature type="domain" description="DUF1254" evidence="3">
    <location>
        <begin position="51"/>
        <end position="112"/>
    </location>
</feature>
<accession>A0A5R9QNZ2</accession>
<dbReference type="InterPro" id="IPR010621">
    <property type="entry name" value="DUF1214"/>
</dbReference>
<dbReference type="InterPro" id="IPR037050">
    <property type="entry name" value="DUF1254_sf"/>
</dbReference>
<dbReference type="Gene3D" id="2.60.120.600">
    <property type="entry name" value="Domain of unknown function DUF1214, C-terminal domain"/>
    <property type="match status" value="1"/>
</dbReference>
<feature type="chain" id="PRO_5024323572" evidence="1">
    <location>
        <begin position="23"/>
        <end position="339"/>
    </location>
</feature>
<keyword evidence="1" id="KW-0732">Signal</keyword>
<evidence type="ECO:0000259" key="2">
    <source>
        <dbReference type="Pfam" id="PF06742"/>
    </source>
</evidence>
<dbReference type="InterPro" id="IPR010679">
    <property type="entry name" value="DUF1254"/>
</dbReference>
<dbReference type="EMBL" id="SWDV01000043">
    <property type="protein sequence ID" value="TLX71104.1"/>
    <property type="molecule type" value="Genomic_DNA"/>
</dbReference>
<evidence type="ECO:0000256" key="1">
    <source>
        <dbReference type="SAM" id="SignalP"/>
    </source>
</evidence>
<gene>
    <name evidence="4" type="ORF">FAS41_26090</name>
</gene>
<dbReference type="SUPFAM" id="SSF160935">
    <property type="entry name" value="VPA0735-like"/>
    <property type="match status" value="1"/>
</dbReference>
<sequence length="339" mass="36769">MSAFKATFLALAVATAQAPALAAETTVTIDNFTRAESARFFDLTVKRGGFGQFVHNAALVPIDSQVIVRPNRDTLYSSAVFDLDAGPVSITLPDAGKRYFSLVAYSQDQYTSPMGYGAGTYRFDRQQIGTRYVLVGIRTLVDPTDASDLQAAHALQQQVRVSQPAGPGRYEETSWDAASQQRVRTALLGLAATLPDSRGMFGARGQVDPLRHLIGSASAWGGNPERDALYLNVTPERNDGTTRYGLTVGRVPVDAFWSISVYNAAGYFQANPQNAYTLNNLTAKRAADGSVQVLFGGCDGKQANCLPITPGWNYMVRLYRPQAELLDGSWKFPEAKPLP</sequence>
<protein>
    <submittedName>
        <fullName evidence="4">DUF1254 domain-containing protein</fullName>
    </submittedName>
</protein>
<name>A0A5R9QNZ2_9PSED</name>
<comment type="caution">
    <text evidence="4">The sequence shown here is derived from an EMBL/GenBank/DDBJ whole genome shotgun (WGS) entry which is preliminary data.</text>
</comment>
<organism evidence="4 5">
    <name type="scientific">Pseudomonas nicosulfuronedens</name>
    <dbReference type="NCBI Taxonomy" id="2571105"/>
    <lineage>
        <taxon>Bacteria</taxon>
        <taxon>Pseudomonadati</taxon>
        <taxon>Pseudomonadota</taxon>
        <taxon>Gammaproteobacteria</taxon>
        <taxon>Pseudomonadales</taxon>
        <taxon>Pseudomonadaceae</taxon>
        <taxon>Pseudomonas</taxon>
    </lineage>
</organism>
<proteinExistence type="predicted"/>
<dbReference type="RefSeq" id="WP_138526250.1">
    <property type="nucleotide sequence ID" value="NZ_SWDV01000043.1"/>
</dbReference>
<dbReference type="Pfam" id="PF06863">
    <property type="entry name" value="DUF1254"/>
    <property type="match status" value="1"/>
</dbReference>
<evidence type="ECO:0000259" key="3">
    <source>
        <dbReference type="Pfam" id="PF06863"/>
    </source>
</evidence>
<dbReference type="AlphaFoldDB" id="A0A5R9QNZ2"/>
<evidence type="ECO:0000313" key="4">
    <source>
        <dbReference type="EMBL" id="TLX71104.1"/>
    </source>
</evidence>
<keyword evidence="5" id="KW-1185">Reference proteome</keyword>
<dbReference type="Proteomes" id="UP000306635">
    <property type="component" value="Unassembled WGS sequence"/>
</dbReference>
<feature type="domain" description="DUF1214" evidence="2">
    <location>
        <begin position="237"/>
        <end position="322"/>
    </location>
</feature>
<dbReference type="InterPro" id="IPR037049">
    <property type="entry name" value="DUF1214_C_sf"/>
</dbReference>
<dbReference type="PANTHER" id="PTHR36509:SF2">
    <property type="entry name" value="BLL3101 PROTEIN"/>
    <property type="match status" value="1"/>
</dbReference>
<dbReference type="Gene3D" id="2.60.40.1610">
    <property type="entry name" value="Domain of unknown function DUF1254"/>
    <property type="match status" value="1"/>
</dbReference>
<dbReference type="Pfam" id="PF06742">
    <property type="entry name" value="DUF1214"/>
    <property type="match status" value="1"/>
</dbReference>
<dbReference type="OrthoDB" id="547269at2"/>
<dbReference type="PANTHER" id="PTHR36509">
    <property type="entry name" value="BLL3101 PROTEIN"/>
    <property type="match status" value="1"/>
</dbReference>